<organism evidence="3">
    <name type="scientific">Schistocephalus solidus</name>
    <name type="common">Tapeworm</name>
    <dbReference type="NCBI Taxonomy" id="70667"/>
    <lineage>
        <taxon>Eukaryota</taxon>
        <taxon>Metazoa</taxon>
        <taxon>Spiralia</taxon>
        <taxon>Lophotrochozoa</taxon>
        <taxon>Platyhelminthes</taxon>
        <taxon>Cestoda</taxon>
        <taxon>Eucestoda</taxon>
        <taxon>Diphyllobothriidea</taxon>
        <taxon>Diphyllobothriidae</taxon>
        <taxon>Schistocephalus</taxon>
    </lineage>
</organism>
<dbReference type="Proteomes" id="UP000275846">
    <property type="component" value="Unassembled WGS sequence"/>
</dbReference>
<proteinExistence type="predicted"/>
<evidence type="ECO:0000313" key="2">
    <source>
        <dbReference type="Proteomes" id="UP000275846"/>
    </source>
</evidence>
<protein>
    <submittedName>
        <fullName evidence="3">Reverse transcriptase domain-containing protein</fullName>
    </submittedName>
</protein>
<evidence type="ECO:0000313" key="1">
    <source>
        <dbReference type="EMBL" id="VDL94251.1"/>
    </source>
</evidence>
<gene>
    <name evidence="1" type="ORF">SSLN_LOCUS7866</name>
</gene>
<dbReference type="WBParaSite" id="SSLN_0000816501-mRNA-1">
    <property type="protein sequence ID" value="SSLN_0000816501-mRNA-1"/>
    <property type="gene ID" value="SSLN_0000816501"/>
</dbReference>
<reference evidence="1 2" key="2">
    <citation type="submission" date="2018-11" db="EMBL/GenBank/DDBJ databases">
        <authorList>
            <consortium name="Pathogen Informatics"/>
        </authorList>
    </citation>
    <scope>NUCLEOTIDE SEQUENCE [LARGE SCALE GENOMIC DNA]</scope>
    <source>
        <strain evidence="1 2">NST_G2</strain>
    </source>
</reference>
<name>A0A183SUG8_SCHSO</name>
<dbReference type="PANTHER" id="PTHR47027:SF26">
    <property type="entry name" value="REVERSE TRANSCRIPTASE DOMAIN-CONTAINING PROTEIN"/>
    <property type="match status" value="1"/>
</dbReference>
<dbReference type="OrthoDB" id="425014at2759"/>
<accession>A0A183SUG8</accession>
<dbReference type="EMBL" id="UYSU01034350">
    <property type="protein sequence ID" value="VDL94251.1"/>
    <property type="molecule type" value="Genomic_DNA"/>
</dbReference>
<evidence type="ECO:0000313" key="3">
    <source>
        <dbReference type="WBParaSite" id="SSLN_0000816501-mRNA-1"/>
    </source>
</evidence>
<reference evidence="3" key="1">
    <citation type="submission" date="2016-06" db="UniProtKB">
        <authorList>
            <consortium name="WormBaseParasite"/>
        </authorList>
    </citation>
    <scope>IDENTIFICATION</scope>
</reference>
<dbReference type="PANTHER" id="PTHR47027">
    <property type="entry name" value="REVERSE TRANSCRIPTASE DOMAIN-CONTAINING PROTEIN"/>
    <property type="match status" value="1"/>
</dbReference>
<sequence length="142" mass="15405">MTARVTDNGTVSKAFLVTNGVKQGCVIAHTLSSLMFSAILMDAYRDEQPGSRIVYRTDGHLLNSRRMQAPTHVSTTTVYDLHFADNCALNTMTEDEMQSSMDLFAAGCADFGLTISTAKTVGMHRPSPNAEYNAPRINVNGA</sequence>
<keyword evidence="2" id="KW-1185">Reference proteome</keyword>
<dbReference type="AlphaFoldDB" id="A0A183SUG8"/>